<dbReference type="OrthoDB" id="5984008at2759"/>
<evidence type="ECO:0000256" key="1">
    <source>
        <dbReference type="ARBA" id="ARBA00004141"/>
    </source>
</evidence>
<evidence type="ECO:0000256" key="15">
    <source>
        <dbReference type="SAM" id="Phobius"/>
    </source>
</evidence>
<keyword evidence="12 13" id="KW-0407">Ion channel</keyword>
<dbReference type="GO" id="GO:0016020">
    <property type="term" value="C:membrane"/>
    <property type="evidence" value="ECO:0007669"/>
    <property type="project" value="UniProtKB-SubCell"/>
</dbReference>
<dbReference type="InterPro" id="IPR044440">
    <property type="entry name" value="GABAb_receptor_plant_PBP1"/>
</dbReference>
<dbReference type="Gene3D" id="3.40.190.10">
    <property type="entry name" value="Periplasmic binding protein-like II"/>
    <property type="match status" value="2"/>
</dbReference>
<keyword evidence="4 15" id="KW-0812">Transmembrane</keyword>
<dbReference type="InterPro" id="IPR001828">
    <property type="entry name" value="ANF_lig-bd_rcpt"/>
</dbReference>
<dbReference type="FunFam" id="3.40.190.10:FF:000175">
    <property type="entry name" value="Glutamate receptor"/>
    <property type="match status" value="1"/>
</dbReference>
<name>A0A6A4R3L5_LUPAL</name>
<dbReference type="PIRSF" id="PIRSF037090">
    <property type="entry name" value="Iontro_Glu-like_rcpt_pln"/>
    <property type="match status" value="1"/>
</dbReference>
<evidence type="ECO:0000256" key="8">
    <source>
        <dbReference type="ARBA" id="ARBA00023136"/>
    </source>
</evidence>
<dbReference type="SUPFAM" id="SSF53822">
    <property type="entry name" value="Periplasmic binding protein-like I"/>
    <property type="match status" value="1"/>
</dbReference>
<dbReference type="GO" id="GO:0009611">
    <property type="term" value="P:response to wounding"/>
    <property type="evidence" value="ECO:0007669"/>
    <property type="project" value="UniProtKB-ARBA"/>
</dbReference>
<feature type="domain" description="Ionotropic glutamate receptor C-terminal" evidence="16">
    <location>
        <begin position="531"/>
        <end position="873"/>
    </location>
</feature>
<comment type="similarity">
    <text evidence="2 13">Belongs to the glutamate-gated ion channel (TC 1.A.10.1) family.</text>
</comment>
<dbReference type="EMBL" id="WOCE01000001">
    <property type="protein sequence ID" value="KAE9620680.1"/>
    <property type="molecule type" value="Genomic_DNA"/>
</dbReference>
<feature type="transmembrane region" description="Helical" evidence="15">
    <location>
        <begin position="891"/>
        <end position="915"/>
    </location>
</feature>
<keyword evidence="5" id="KW-0732">Signal</keyword>
<keyword evidence="14" id="KW-1015">Disulfide bond</keyword>
<proteinExistence type="inferred from homology"/>
<evidence type="ECO:0000256" key="7">
    <source>
        <dbReference type="ARBA" id="ARBA00023065"/>
    </source>
</evidence>
<keyword evidence="9 13" id="KW-0675">Receptor</keyword>
<evidence type="ECO:0000256" key="12">
    <source>
        <dbReference type="ARBA" id="ARBA00023303"/>
    </source>
</evidence>
<dbReference type="Pfam" id="PF10613">
    <property type="entry name" value="Lig_chan-Glu_bd"/>
    <property type="match status" value="1"/>
</dbReference>
<evidence type="ECO:0000259" key="16">
    <source>
        <dbReference type="SMART" id="SM00079"/>
    </source>
</evidence>
<dbReference type="CDD" id="cd19990">
    <property type="entry name" value="PBP1_GABAb_receptor_plant"/>
    <property type="match status" value="1"/>
</dbReference>
<keyword evidence="6 15" id="KW-1133">Transmembrane helix</keyword>
<reference evidence="18" key="1">
    <citation type="journal article" date="2020" name="Nat. Commun.">
        <title>Genome sequence of the cluster root forming white lupin.</title>
        <authorList>
            <person name="Hufnagel B."/>
            <person name="Marques A."/>
            <person name="Soriano A."/>
            <person name="Marques L."/>
            <person name="Divol F."/>
            <person name="Doumas P."/>
            <person name="Sallet E."/>
            <person name="Mancinotti D."/>
            <person name="Carrere S."/>
            <person name="Marande W."/>
            <person name="Arribat S."/>
            <person name="Keller J."/>
            <person name="Huneau C."/>
            <person name="Blein T."/>
            <person name="Aime D."/>
            <person name="Laguerre M."/>
            <person name="Taylor J."/>
            <person name="Schubert V."/>
            <person name="Nelson M."/>
            <person name="Geu-Flores F."/>
            <person name="Crespi M."/>
            <person name="Gallardo-Guerrero K."/>
            <person name="Delaux P.-M."/>
            <person name="Salse J."/>
            <person name="Berges H."/>
            <person name="Guyot R."/>
            <person name="Gouzy J."/>
            <person name="Peret B."/>
        </authorList>
    </citation>
    <scope>NUCLEOTIDE SEQUENCE [LARGE SCALE GENOMIC DNA]</scope>
    <source>
        <strain evidence="18">cv. Amiga</strain>
    </source>
</reference>
<gene>
    <name evidence="17" type="ORF">Lalb_Chr01g0005631</name>
</gene>
<protein>
    <recommendedName>
        <fullName evidence="13">Glutamate receptor</fullName>
    </recommendedName>
</protein>
<keyword evidence="7 13" id="KW-0406">Ion transport</keyword>
<accession>A0A6A4R3L5</accession>
<evidence type="ECO:0000256" key="10">
    <source>
        <dbReference type="ARBA" id="ARBA00023180"/>
    </source>
</evidence>
<evidence type="ECO:0000256" key="13">
    <source>
        <dbReference type="PIRNR" id="PIRNR037090"/>
    </source>
</evidence>
<sequence length="983" mass="109720">MLELVLILLRIFGLVGFSSLSNFDDFVLNRWFLSSLILSFFLEVKVPLGNMVKGRILLLLVFGLLISTESVGMIEPSPPTTVNSTVSSRPKVVKIGALFTYNSVIGRSAKPAIIAAVEDVNSNRNVLPGIELQVILRDTNCSGFLGTVEALQLMENGVVAAVGPQSSGIAHVISHVANELHVPLLSFAATDPTLSALQYPYFIRTTQSDYYQMNAIVEFIEYHRWREVIAIFVDDDNGRNGVSALGDALSKKRAKISYKAALSPEASQSDISNLLNEVNLMESRIYVLHVNPDSGLAIFSIAKKLQMMSSGYVWIATDWLPSMLDSILPTHTGATDILHGVVAFRHHIPDTDLTKSFISRLKNIKDKDTESFNSYAFYAYDSVWLAAHAIDAFLNEGGNISFSSDPRLHDTKGSMLNLAALRTFDGGDKFLQTILRMNFTGLSGQIEFDTEKNLIHPAYDILNIAGTGLRTIGYWSNHSGLSVLAPETLYMKKSSNTSSTSNQKLYSVIWPGDATTTPKGWVFPNNGKPLRIGVPNRVSYKEFVSKDKNPPGVQGFCIDVFEAALNLLPYPVPRQYMLYGNGDRNPNYNDLVDQVAQNNYDAAVGDVTIVTNRTRFVDFTQPFMGSGLVVVVPVKEEKSSPWAFLKPFTAQMWCVTGAFFLFVGTVVWILEHRLNPEFRGSPRKQLITVFWFSLSTMFFAHRENTVSTLGRLVLIIWLFVVLIINSSYTASLTSILTVQQLSSQIEGIDSLISSTQPIGIQDGSFARKYLIEELHIAESRIVTLKNMQGYIDALQRGPKYGGVVAVVDELPYIETLMSSTDCKFRTVGQEFTKSGWGFAFQRDSPLAVDLSTAILQLSENGELQRMHDKWLKKMECSTNDVDSNKLSLRSFWGLFLICGIVCVLSLIIFFARVFFQYNMFTPKPEEGHEIQPAKYRRTSKTQSFKDLIVFVDKKEKEIKEILRENSKKRRRSKSLDGLSNSST</sequence>
<evidence type="ECO:0000256" key="4">
    <source>
        <dbReference type="ARBA" id="ARBA00022692"/>
    </source>
</evidence>
<evidence type="ECO:0000313" key="17">
    <source>
        <dbReference type="EMBL" id="KAE9620680.1"/>
    </source>
</evidence>
<dbReference type="InterPro" id="IPR001320">
    <property type="entry name" value="Iontro_rcpt_C"/>
</dbReference>
<dbReference type="GO" id="GO:0015276">
    <property type="term" value="F:ligand-gated monoatomic ion channel activity"/>
    <property type="evidence" value="ECO:0007669"/>
    <property type="project" value="InterPro"/>
</dbReference>
<keyword evidence="18" id="KW-1185">Reference proteome</keyword>
<dbReference type="PANTHER" id="PTHR18966">
    <property type="entry name" value="IONOTROPIC GLUTAMATE RECEPTOR"/>
    <property type="match status" value="1"/>
</dbReference>
<dbReference type="InterPro" id="IPR028082">
    <property type="entry name" value="Peripla_BP_I"/>
</dbReference>
<dbReference type="Proteomes" id="UP000447434">
    <property type="component" value="Chromosome 1"/>
</dbReference>
<evidence type="ECO:0000313" key="18">
    <source>
        <dbReference type="Proteomes" id="UP000447434"/>
    </source>
</evidence>
<evidence type="ECO:0000256" key="3">
    <source>
        <dbReference type="ARBA" id="ARBA00022448"/>
    </source>
</evidence>
<dbReference type="CDD" id="cd13686">
    <property type="entry name" value="GluR_Plant"/>
    <property type="match status" value="1"/>
</dbReference>
<comment type="caution">
    <text evidence="17">The sequence shown here is derived from an EMBL/GenBank/DDBJ whole genome shotgun (WGS) entry which is preliminary data.</text>
</comment>
<dbReference type="GO" id="GO:1901701">
    <property type="term" value="P:cellular response to oxygen-containing compound"/>
    <property type="evidence" value="ECO:0007669"/>
    <property type="project" value="UniProtKB-ARBA"/>
</dbReference>
<organism evidence="17 18">
    <name type="scientific">Lupinus albus</name>
    <name type="common">White lupine</name>
    <name type="synonym">Lupinus termis</name>
    <dbReference type="NCBI Taxonomy" id="3870"/>
    <lineage>
        <taxon>Eukaryota</taxon>
        <taxon>Viridiplantae</taxon>
        <taxon>Streptophyta</taxon>
        <taxon>Embryophyta</taxon>
        <taxon>Tracheophyta</taxon>
        <taxon>Spermatophyta</taxon>
        <taxon>Magnoliopsida</taxon>
        <taxon>eudicotyledons</taxon>
        <taxon>Gunneridae</taxon>
        <taxon>Pentapetalae</taxon>
        <taxon>rosids</taxon>
        <taxon>fabids</taxon>
        <taxon>Fabales</taxon>
        <taxon>Fabaceae</taxon>
        <taxon>Papilionoideae</taxon>
        <taxon>50 kb inversion clade</taxon>
        <taxon>genistoids sensu lato</taxon>
        <taxon>core genistoids</taxon>
        <taxon>Genisteae</taxon>
        <taxon>Lupinus</taxon>
    </lineage>
</organism>
<dbReference type="AlphaFoldDB" id="A0A6A4R3L5"/>
<dbReference type="SUPFAM" id="SSF53850">
    <property type="entry name" value="Periplasmic binding protein-like II"/>
    <property type="match status" value="1"/>
</dbReference>
<dbReference type="PRINTS" id="PR01176">
    <property type="entry name" value="GABABRECEPTR"/>
</dbReference>
<dbReference type="InterPro" id="IPR015683">
    <property type="entry name" value="Ionotropic_Glu_rcpt"/>
</dbReference>
<evidence type="ECO:0000256" key="6">
    <source>
        <dbReference type="ARBA" id="ARBA00022989"/>
    </source>
</evidence>
<feature type="transmembrane region" description="Helical" evidence="15">
    <location>
        <begin position="650"/>
        <end position="670"/>
    </location>
</feature>
<dbReference type="InterPro" id="IPR019594">
    <property type="entry name" value="Glu/Gly-bd"/>
</dbReference>
<comment type="subcellular location">
    <subcellularLocation>
        <location evidence="1">Membrane</location>
        <topology evidence="1">Multi-pass membrane protein</topology>
    </subcellularLocation>
</comment>
<evidence type="ECO:0000256" key="11">
    <source>
        <dbReference type="ARBA" id="ARBA00023286"/>
    </source>
</evidence>
<dbReference type="Pfam" id="PF01094">
    <property type="entry name" value="ANF_receptor"/>
    <property type="match status" value="1"/>
</dbReference>
<dbReference type="SMART" id="SM00079">
    <property type="entry name" value="PBPe"/>
    <property type="match status" value="1"/>
</dbReference>
<dbReference type="InterPro" id="IPR017103">
    <property type="entry name" value="Iontropic_Glu_rcpt_pln"/>
</dbReference>
<evidence type="ECO:0000256" key="5">
    <source>
        <dbReference type="ARBA" id="ARBA00022729"/>
    </source>
</evidence>
<dbReference type="Gene3D" id="3.40.50.2300">
    <property type="match status" value="2"/>
</dbReference>
<dbReference type="FunFam" id="3.40.190.10:FF:000054">
    <property type="entry name" value="Glutamate receptor"/>
    <property type="match status" value="1"/>
</dbReference>
<keyword evidence="3 13" id="KW-0813">Transport</keyword>
<evidence type="ECO:0000256" key="9">
    <source>
        <dbReference type="ARBA" id="ARBA00023170"/>
    </source>
</evidence>
<dbReference type="GO" id="GO:0007165">
    <property type="term" value="P:signal transduction"/>
    <property type="evidence" value="ECO:0007669"/>
    <property type="project" value="UniProtKB-ARBA"/>
</dbReference>
<dbReference type="Pfam" id="PF00060">
    <property type="entry name" value="Lig_chan"/>
    <property type="match status" value="1"/>
</dbReference>
<dbReference type="FunFam" id="1.10.287.70:FF:000037">
    <property type="entry name" value="Glutamate receptor"/>
    <property type="match status" value="1"/>
</dbReference>
<comment type="function">
    <text evidence="13">Glutamate-gated receptor that probably acts as non-selective cation channel.</text>
</comment>
<keyword evidence="10" id="KW-0325">Glycoprotein</keyword>
<feature type="transmembrane region" description="Helical" evidence="15">
    <location>
        <begin position="712"/>
        <end position="736"/>
    </location>
</feature>
<keyword evidence="8 13" id="KW-0472">Membrane</keyword>
<keyword evidence="11 13" id="KW-1071">Ligand-gated ion channel</keyword>
<dbReference type="Gene3D" id="1.10.287.70">
    <property type="match status" value="1"/>
</dbReference>
<feature type="disulfide bond" evidence="14">
    <location>
        <begin position="822"/>
        <end position="876"/>
    </location>
</feature>
<dbReference type="FunFam" id="3.40.50.2300:FF:000081">
    <property type="entry name" value="Glutamate receptor"/>
    <property type="match status" value="1"/>
</dbReference>
<evidence type="ECO:0000256" key="14">
    <source>
        <dbReference type="PIRSR" id="PIRSR037090-50"/>
    </source>
</evidence>
<evidence type="ECO:0000256" key="2">
    <source>
        <dbReference type="ARBA" id="ARBA00008685"/>
    </source>
</evidence>